<gene>
    <name evidence="1" type="ORF">L3Q82_016257</name>
</gene>
<dbReference type="EMBL" id="CM041549">
    <property type="protein sequence ID" value="KAI3357870.1"/>
    <property type="molecule type" value="Genomic_DNA"/>
</dbReference>
<proteinExistence type="predicted"/>
<accession>A0ACB8VR20</accession>
<name>A0ACB8VR20_9TELE</name>
<dbReference type="Proteomes" id="UP000831701">
    <property type="component" value="Chromosome 19"/>
</dbReference>
<reference evidence="1" key="1">
    <citation type="submission" date="2022-04" db="EMBL/GenBank/DDBJ databases">
        <title>Jade perch genome.</title>
        <authorList>
            <person name="Chao B."/>
        </authorList>
    </citation>
    <scope>NUCLEOTIDE SEQUENCE</scope>
    <source>
        <strain evidence="1">CB-2022</strain>
    </source>
</reference>
<organism evidence="1 2">
    <name type="scientific">Scortum barcoo</name>
    <name type="common">barcoo grunter</name>
    <dbReference type="NCBI Taxonomy" id="214431"/>
    <lineage>
        <taxon>Eukaryota</taxon>
        <taxon>Metazoa</taxon>
        <taxon>Chordata</taxon>
        <taxon>Craniata</taxon>
        <taxon>Vertebrata</taxon>
        <taxon>Euteleostomi</taxon>
        <taxon>Actinopterygii</taxon>
        <taxon>Neopterygii</taxon>
        <taxon>Teleostei</taxon>
        <taxon>Neoteleostei</taxon>
        <taxon>Acanthomorphata</taxon>
        <taxon>Eupercaria</taxon>
        <taxon>Centrarchiformes</taxon>
        <taxon>Terapontoidei</taxon>
        <taxon>Terapontidae</taxon>
        <taxon>Scortum</taxon>
    </lineage>
</organism>
<evidence type="ECO:0000313" key="2">
    <source>
        <dbReference type="Proteomes" id="UP000831701"/>
    </source>
</evidence>
<evidence type="ECO:0000313" key="1">
    <source>
        <dbReference type="EMBL" id="KAI3357870.1"/>
    </source>
</evidence>
<protein>
    <submittedName>
        <fullName evidence="1">Uncharacterized protein</fullName>
    </submittedName>
</protein>
<keyword evidence="2" id="KW-1185">Reference proteome</keyword>
<feature type="non-terminal residue" evidence="1">
    <location>
        <position position="1"/>
    </location>
</feature>
<comment type="caution">
    <text evidence="1">The sequence shown here is derived from an EMBL/GenBank/DDBJ whole genome shotgun (WGS) entry which is preliminary data.</text>
</comment>
<sequence length="1584" mass="176456">QIQAADGGGPWPCCRGGEKRTLARLSGRGEADLGSAVGAGHAGERMGEEARVSPLKNFVAGGVAGACLLLAGHPLDTIKVRLQTQPKASCAQYVLYTGTYDCFRKDCVQGAKCTKGVLGLYKGMGAPLAGVAPMMAISFFGFGLGKQLQQTDPDKPLTHAQIFLSGCLAGVFTTVIVAPGERVKCLLQVRCVCAGQQRRGEAIYAGPLDCAVRLYKEQGIRSVYKGTVLTLIRDVPSNGLYFLTYEYLKNLLTPEGQSVSQLSTPKILLAGGVAGILNWTIALPPDVLKSNFQTAAEGKYRGLVDVLRTLLREEGPTALYKGFNAVFLRAFPANAVSFYFHVMLTESSCCVPTLLVSLLMSTNLQHRLTEHLLPVFLPQACFLGFESLWSTVMPLEVKWPFPQCPALPWRISSSLIMGMVGSYSYFWTKYMNYLTVHNQEVLLDLIDQRPTNTPLITLSNHQSCMDDPHIWGVLKLRHLWNFKKMRWTPTASDICFTRELHSRFFSRGKCVPVCRGDGVYQKGMDFILEKLNKGEWVHIFPEGKVNMTEEFIRLKWGVGRLIAECSLNPIILPLWHVGLSDVLPNRTPYVPRAGKRITVLVGKPFSVRDLVESLRAENKSQRSVAVIREESDLWLFTTRVALLRLPLFPTVQEELLALRTKGRTGIRHAIPAELRRRPRGCKAGAKLKAELAENRRRYTSHRFPPSSWGIGDDTLTHCLTDYLNFCADVVSPVKTVRCYPNNKPWVTREVKTVLNKKKGCLQEQRQGGHESSTAGGETLCEGSQGQLQEKGGAEAEGKQHEGGLGRCEGPSQVRGQLRKLRPRKAAGPDKVCPRLLKTCAGRTGGTTTTDLQPLSLQIGRVPTLWKTSRIVPVPKKNRPSELNDFRPVALTSHLMKTLERLFLSLLRPQVQCTRPGSPAVRLPASPLCFRDKLSRMGVDPQLMDWISDLPHWQTTVRRAEGHHVLTRWSAALEPPRAQCWPLFSSPCTPQTSATTRSCVIFRNTLMTRPSLGASGMTERRSIGELVGDFAAWCHTNHLQLNTSKTKELVIDFGRSRPRPRPVLLEGAEVEAVDSYRYLGLWIDTINWTGQRTFTSHLYGKTQSRMYFLRRLTTAVLQHLQQTSADVLPYFYFSDVSLSSSRVSLPSQPPPSAGHIVEQQQLASYLEKALNNGPRNVVLFLQDKMSIEDFTMYGGAFGNKQDSVFPNLEGALMSSSSPLVLPAVSWPASNAVIGQLQDQLDTSPLYMDPETLSQLRLNASSPALLVFRLPYGIGADLMSAKEILSGNDEVIGQVLSTMKTQSVPYTAIYTALRPSREAASLSMEAGLGGGRSLLQTRGGYRERERERERQRRIKEKAGLYPPVEFKEGEETCILLWAKSLSVSILRSGRWEDHDLTSSTFGEGVSPKLHGSSCDKTRARLVLNYENVLGHRSFKLMFLMSQRHYKVSARRWFTLDFVELEYDEIKATFNGSRNIYAPAEYSYRCESSVTSFRWPLLVPRTSKDPANQWRVSFEDIQIQGFNVTGGEFSYASDCAGFFSPGIWMGLMTSLLMVLVLTYGLHMIMQLRTMDRFDDPKGPAISVPQTE</sequence>